<proteinExistence type="predicted"/>
<feature type="non-terminal residue" evidence="2">
    <location>
        <position position="1"/>
    </location>
</feature>
<accession>A0A5J4NPU2</accession>
<keyword evidence="1" id="KW-0732">Signal</keyword>
<name>A0A5J4NPU2_9TREM</name>
<dbReference type="Proteomes" id="UP000324629">
    <property type="component" value="Unassembled WGS sequence"/>
</dbReference>
<evidence type="ECO:0008006" key="4">
    <source>
        <dbReference type="Google" id="ProtNLM"/>
    </source>
</evidence>
<evidence type="ECO:0000313" key="3">
    <source>
        <dbReference type="Proteomes" id="UP000324629"/>
    </source>
</evidence>
<sequence>RTYREMVNVTVILGLLVLFDSALVQIEAAPKTVTSSFRGLLYRGETKVKTYKYLKKAVREQIRKDLCEQLTKAVPWYTTQNSTANCTITIKRGVTVNYTILATDDFLMKHDPLCTTYNALLATLAMSIPPTNNSYHMKLFGVTSDGPGHPEYPLPSHPELLKIRLDGALWKSGMRVTWKKSFKKRRVSSRIYEEVKNNVIKMLTKYMHWGYDDERNIRGRLLRIYREPKHKNWARMGIELRINGDLFLDNLIDYTCPSFSELIRTWLESRSAHVNSTYIWKPLKNPS</sequence>
<evidence type="ECO:0000256" key="1">
    <source>
        <dbReference type="SAM" id="SignalP"/>
    </source>
</evidence>
<protein>
    <recommendedName>
        <fullName evidence="4">Secreted protein</fullName>
    </recommendedName>
</protein>
<evidence type="ECO:0000313" key="2">
    <source>
        <dbReference type="EMBL" id="KAA3677606.1"/>
    </source>
</evidence>
<feature type="signal peptide" evidence="1">
    <location>
        <begin position="1"/>
        <end position="28"/>
    </location>
</feature>
<gene>
    <name evidence="2" type="ORF">DEA37_0010007</name>
</gene>
<keyword evidence="3" id="KW-1185">Reference proteome</keyword>
<comment type="caution">
    <text evidence="2">The sequence shown here is derived from an EMBL/GenBank/DDBJ whole genome shotgun (WGS) entry which is preliminary data.</text>
</comment>
<dbReference type="AlphaFoldDB" id="A0A5J4NPU2"/>
<reference evidence="2 3" key="1">
    <citation type="journal article" date="2019" name="Gigascience">
        <title>Whole-genome sequence of the oriental lung fluke Paragonimus westermani.</title>
        <authorList>
            <person name="Oey H."/>
            <person name="Zakrzewski M."/>
            <person name="Narain K."/>
            <person name="Devi K.R."/>
            <person name="Agatsuma T."/>
            <person name="Nawaratna S."/>
            <person name="Gobert G.N."/>
            <person name="Jones M.K."/>
            <person name="Ragan M.A."/>
            <person name="McManus D.P."/>
            <person name="Krause L."/>
        </authorList>
    </citation>
    <scope>NUCLEOTIDE SEQUENCE [LARGE SCALE GENOMIC DNA]</scope>
    <source>
        <strain evidence="2 3">IND2009</strain>
    </source>
</reference>
<feature type="chain" id="PRO_5023940212" description="Secreted protein" evidence="1">
    <location>
        <begin position="29"/>
        <end position="287"/>
    </location>
</feature>
<dbReference type="EMBL" id="QNGE01001426">
    <property type="protein sequence ID" value="KAA3677606.1"/>
    <property type="molecule type" value="Genomic_DNA"/>
</dbReference>
<organism evidence="2 3">
    <name type="scientific">Paragonimus westermani</name>
    <dbReference type="NCBI Taxonomy" id="34504"/>
    <lineage>
        <taxon>Eukaryota</taxon>
        <taxon>Metazoa</taxon>
        <taxon>Spiralia</taxon>
        <taxon>Lophotrochozoa</taxon>
        <taxon>Platyhelminthes</taxon>
        <taxon>Trematoda</taxon>
        <taxon>Digenea</taxon>
        <taxon>Plagiorchiida</taxon>
        <taxon>Troglotremata</taxon>
        <taxon>Troglotrematidae</taxon>
        <taxon>Paragonimus</taxon>
    </lineage>
</organism>